<dbReference type="Pfam" id="PF00975">
    <property type="entry name" value="Thioesterase"/>
    <property type="match status" value="1"/>
</dbReference>
<proteinExistence type="predicted"/>
<gene>
    <name evidence="2" type="ORF">ENKO_34810</name>
</gene>
<accession>A0AA86IZW3</accession>
<dbReference type="Gene3D" id="3.40.50.1820">
    <property type="entry name" value="alpha/beta hydrolase"/>
    <property type="match status" value="1"/>
</dbReference>
<sequence length="304" mass="34163">MGNTLKTTRPSLFLVHAGDGNISHYTGLTPFLRPYADVYYLQASGIAEGTTPHESVEAMSAYYLQAVRSTQPCGPYFIGAYSFGAQTAFEMARQLVCAGEQVSLCFIDAFCIYDVPPPSEKLYFQMFLRDFLGLVSAERPLLRLIPQWGKTLVAGLLGSLLGLVPAAPRWQALEFISYRVGGQAWRLSPQQIQRTLATYISINNAVMRYQPQPCPVRLLLLRGEHNRIDWFSRLSLRLLGNKTLTQAMNQFRQNLQQRDYGWGTFTAAVEVRSVNANHYEMLKNDALPQVAASIIAWLKEEVTL</sequence>
<evidence type="ECO:0000259" key="1">
    <source>
        <dbReference type="Pfam" id="PF00975"/>
    </source>
</evidence>
<dbReference type="SUPFAM" id="SSF53474">
    <property type="entry name" value="alpha/beta-Hydrolases"/>
    <property type="match status" value="1"/>
</dbReference>
<dbReference type="EMBL" id="AP024590">
    <property type="protein sequence ID" value="BCU56887.1"/>
    <property type="molecule type" value="Genomic_DNA"/>
</dbReference>
<reference evidence="2" key="1">
    <citation type="submission" date="2021-04" db="EMBL/GenBank/DDBJ databases">
        <title>Difference and commonality of drug resistance evolution in various bacteria. and drug sensitivity profiles.</title>
        <authorList>
            <person name="Maeda T."/>
            <person name="Shibai A."/>
            <person name="Kawada K."/>
            <person name="Kotani H."/>
            <person name="Tarusawa Y."/>
            <person name="Tanabe K."/>
            <person name="Furusawa C."/>
        </authorList>
    </citation>
    <scope>NUCLEOTIDE SEQUENCE</scope>
    <source>
        <strain evidence="2">JCM 8580</strain>
    </source>
</reference>
<dbReference type="Proteomes" id="UP000682928">
    <property type="component" value="Chromosome"/>
</dbReference>
<evidence type="ECO:0000313" key="2">
    <source>
        <dbReference type="EMBL" id="BCU56887.1"/>
    </source>
</evidence>
<dbReference type="InterPro" id="IPR001031">
    <property type="entry name" value="Thioesterase"/>
</dbReference>
<dbReference type="RefSeq" id="WP_088220364.1">
    <property type="nucleotide sequence ID" value="NZ_AP024590.1"/>
</dbReference>
<protein>
    <recommendedName>
        <fullName evidence="1">Thioesterase domain-containing protein</fullName>
    </recommendedName>
</protein>
<feature type="domain" description="Thioesterase" evidence="1">
    <location>
        <begin position="11"/>
        <end position="119"/>
    </location>
</feature>
<dbReference type="AlphaFoldDB" id="A0AA86IZW3"/>
<name>A0AA86IZW3_9ENTR</name>
<organism evidence="2 3">
    <name type="scientific">Enterobacter kobei</name>
    <dbReference type="NCBI Taxonomy" id="208224"/>
    <lineage>
        <taxon>Bacteria</taxon>
        <taxon>Pseudomonadati</taxon>
        <taxon>Pseudomonadota</taxon>
        <taxon>Gammaproteobacteria</taxon>
        <taxon>Enterobacterales</taxon>
        <taxon>Enterobacteriaceae</taxon>
        <taxon>Enterobacter</taxon>
        <taxon>Enterobacter cloacae complex</taxon>
    </lineage>
</organism>
<evidence type="ECO:0000313" key="3">
    <source>
        <dbReference type="Proteomes" id="UP000682928"/>
    </source>
</evidence>
<dbReference type="InterPro" id="IPR029058">
    <property type="entry name" value="AB_hydrolase_fold"/>
</dbReference>